<organism evidence="3 4">
    <name type="scientific">Ameiurus melas</name>
    <name type="common">Black bullhead</name>
    <name type="synonym">Silurus melas</name>
    <dbReference type="NCBI Taxonomy" id="219545"/>
    <lineage>
        <taxon>Eukaryota</taxon>
        <taxon>Metazoa</taxon>
        <taxon>Chordata</taxon>
        <taxon>Craniata</taxon>
        <taxon>Vertebrata</taxon>
        <taxon>Euteleostomi</taxon>
        <taxon>Actinopterygii</taxon>
        <taxon>Neopterygii</taxon>
        <taxon>Teleostei</taxon>
        <taxon>Ostariophysi</taxon>
        <taxon>Siluriformes</taxon>
        <taxon>Ictaluridae</taxon>
        <taxon>Ameiurus</taxon>
    </lineage>
</organism>
<evidence type="ECO:0000256" key="2">
    <source>
        <dbReference type="SAM" id="Phobius"/>
    </source>
</evidence>
<keyword evidence="2" id="KW-1133">Transmembrane helix</keyword>
<gene>
    <name evidence="3" type="ORF">AMELA_G00175570</name>
</gene>
<reference evidence="3 4" key="1">
    <citation type="submission" date="2020-02" db="EMBL/GenBank/DDBJ databases">
        <title>A chromosome-scale genome assembly of the black bullhead catfish (Ameiurus melas).</title>
        <authorList>
            <person name="Wen M."/>
            <person name="Zham M."/>
            <person name="Cabau C."/>
            <person name="Klopp C."/>
            <person name="Donnadieu C."/>
            <person name="Roques C."/>
            <person name="Bouchez O."/>
            <person name="Lampietro C."/>
            <person name="Jouanno E."/>
            <person name="Herpin A."/>
            <person name="Louis A."/>
            <person name="Berthelot C."/>
            <person name="Parey E."/>
            <person name="Roest-Crollius H."/>
            <person name="Braasch I."/>
            <person name="Postlethwait J."/>
            <person name="Robinson-Rechavi M."/>
            <person name="Echchiki A."/>
            <person name="Begum T."/>
            <person name="Montfort J."/>
            <person name="Schartl M."/>
            <person name="Bobe J."/>
            <person name="Guiguen Y."/>
        </authorList>
    </citation>
    <scope>NUCLEOTIDE SEQUENCE [LARGE SCALE GENOMIC DNA]</scope>
    <source>
        <strain evidence="3">M_S1</strain>
        <tissue evidence="3">Blood</tissue>
    </source>
</reference>
<keyword evidence="4" id="KW-1185">Reference proteome</keyword>
<evidence type="ECO:0000256" key="1">
    <source>
        <dbReference type="SAM" id="MobiDB-lite"/>
    </source>
</evidence>
<keyword evidence="2" id="KW-0472">Membrane</keyword>
<feature type="transmembrane region" description="Helical" evidence="2">
    <location>
        <begin position="29"/>
        <end position="50"/>
    </location>
</feature>
<dbReference type="AlphaFoldDB" id="A0A7J6ACY7"/>
<evidence type="ECO:0000313" key="4">
    <source>
        <dbReference type="Proteomes" id="UP000593565"/>
    </source>
</evidence>
<accession>A0A7J6ACY7</accession>
<protein>
    <submittedName>
        <fullName evidence="3">Uncharacterized protein</fullName>
    </submittedName>
</protein>
<dbReference type="Proteomes" id="UP000593565">
    <property type="component" value="Unassembled WGS sequence"/>
</dbReference>
<comment type="caution">
    <text evidence="3">The sequence shown here is derived from an EMBL/GenBank/DDBJ whole genome shotgun (WGS) entry which is preliminary data.</text>
</comment>
<dbReference type="EMBL" id="JAAGNN010000014">
    <property type="protein sequence ID" value="KAF4080805.1"/>
    <property type="molecule type" value="Genomic_DNA"/>
</dbReference>
<proteinExistence type="predicted"/>
<sequence length="251" mass="28609">MDLKNNTAKADQNLTMAQRNNTTISRPDWLLYVIPSIAFVLGLFLFSMVYKTQRRREKEFRRVAALKAIMSKTATVQTYTSYTSQGPMGTTNKDSNKLHNSIKTQGNLTKQEAQSYENVTAVIYSNEDKVNYSALPDDDYLTPDGVADKVTETNNITYLQAPHGESYENMQECLYAHPRQSTLRNAISTEDDDYINPDEEEKHNLEQTDTESYENMAGPACPNAQAHPNSHSVDEGWYECMDRKQRGERHT</sequence>
<keyword evidence="2" id="KW-0812">Transmembrane</keyword>
<feature type="region of interest" description="Disordered" evidence="1">
    <location>
        <begin position="212"/>
        <end position="234"/>
    </location>
</feature>
<name>A0A7J6ACY7_AMEME</name>
<evidence type="ECO:0000313" key="3">
    <source>
        <dbReference type="EMBL" id="KAF4080805.1"/>
    </source>
</evidence>